<evidence type="ECO:0000256" key="9">
    <source>
        <dbReference type="ARBA" id="ARBA00032899"/>
    </source>
</evidence>
<evidence type="ECO:0000256" key="1">
    <source>
        <dbReference type="ARBA" id="ARBA00001973"/>
    </source>
</evidence>
<evidence type="ECO:0000313" key="11">
    <source>
        <dbReference type="EMBL" id="KAK3093845.1"/>
    </source>
</evidence>
<dbReference type="Gene3D" id="3.30.70.100">
    <property type="match status" value="1"/>
</dbReference>
<dbReference type="AlphaFoldDB" id="A0AA88Y484"/>
<comment type="similarity">
    <text evidence="8">In the C-terminal section; belongs to the Cu-Zn superoxide dismutase family.</text>
</comment>
<evidence type="ECO:0000259" key="10">
    <source>
        <dbReference type="PROSITE" id="PS50846"/>
    </source>
</evidence>
<evidence type="ECO:0000256" key="3">
    <source>
        <dbReference type="ARBA" id="ARBA00010636"/>
    </source>
</evidence>
<keyword evidence="12" id="KW-1185">Reference proteome</keyword>
<dbReference type="Gene3D" id="2.60.40.200">
    <property type="entry name" value="Superoxide dismutase, copper/zinc binding domain"/>
    <property type="match status" value="1"/>
</dbReference>
<dbReference type="PANTHER" id="PTHR10003">
    <property type="entry name" value="SUPEROXIDE DISMUTASE CU-ZN -RELATED"/>
    <property type="match status" value="1"/>
</dbReference>
<dbReference type="InterPro" id="IPR036423">
    <property type="entry name" value="SOD-like_Cu/Zn_dom_sf"/>
</dbReference>
<dbReference type="PROSITE" id="PS50846">
    <property type="entry name" value="HMA_2"/>
    <property type="match status" value="1"/>
</dbReference>
<dbReference type="GO" id="GO:0006801">
    <property type="term" value="P:superoxide metabolic process"/>
    <property type="evidence" value="ECO:0007669"/>
    <property type="project" value="InterPro"/>
</dbReference>
<keyword evidence="5" id="KW-0963">Cytoplasm</keyword>
<comment type="caution">
    <text evidence="11">The sequence shown here is derived from an EMBL/GenBank/DDBJ whole genome shotgun (WGS) entry which is preliminary data.</text>
</comment>
<organism evidence="11 12">
    <name type="scientific">Pinctada imbricata</name>
    <name type="common">Atlantic pearl-oyster</name>
    <name type="synonym">Pinctada martensii</name>
    <dbReference type="NCBI Taxonomy" id="66713"/>
    <lineage>
        <taxon>Eukaryota</taxon>
        <taxon>Metazoa</taxon>
        <taxon>Spiralia</taxon>
        <taxon>Lophotrochozoa</taxon>
        <taxon>Mollusca</taxon>
        <taxon>Bivalvia</taxon>
        <taxon>Autobranchia</taxon>
        <taxon>Pteriomorphia</taxon>
        <taxon>Pterioida</taxon>
        <taxon>Pterioidea</taxon>
        <taxon>Pteriidae</taxon>
        <taxon>Pinctada</taxon>
    </lineage>
</organism>
<dbReference type="InterPro" id="IPR001424">
    <property type="entry name" value="SOD_Cu_Zn_dom"/>
</dbReference>
<comment type="similarity">
    <text evidence="3">Belongs to the CCS1 family.</text>
</comment>
<dbReference type="InterPro" id="IPR024134">
    <property type="entry name" value="SOD_Cu/Zn_/chaperone"/>
</dbReference>
<dbReference type="GO" id="GO:0005737">
    <property type="term" value="C:cytoplasm"/>
    <property type="evidence" value="ECO:0007669"/>
    <property type="project" value="UniProtKB-SubCell"/>
</dbReference>
<dbReference type="Pfam" id="PF00080">
    <property type="entry name" value="Sod_Cu"/>
    <property type="match status" value="1"/>
</dbReference>
<evidence type="ECO:0000256" key="6">
    <source>
        <dbReference type="ARBA" id="ARBA00022723"/>
    </source>
</evidence>
<evidence type="ECO:0000256" key="5">
    <source>
        <dbReference type="ARBA" id="ARBA00022490"/>
    </source>
</evidence>
<dbReference type="Pfam" id="PF00403">
    <property type="entry name" value="HMA"/>
    <property type="match status" value="1"/>
</dbReference>
<dbReference type="GO" id="GO:0005507">
    <property type="term" value="F:copper ion binding"/>
    <property type="evidence" value="ECO:0007669"/>
    <property type="project" value="InterPro"/>
</dbReference>
<evidence type="ECO:0000256" key="7">
    <source>
        <dbReference type="ARBA" id="ARBA00023157"/>
    </source>
</evidence>
<reference evidence="11" key="1">
    <citation type="submission" date="2019-08" db="EMBL/GenBank/DDBJ databases">
        <title>The improved chromosome-level genome for the pearl oyster Pinctada fucata martensii using PacBio sequencing and Hi-C.</title>
        <authorList>
            <person name="Zheng Z."/>
        </authorList>
    </citation>
    <scope>NUCLEOTIDE SEQUENCE</scope>
    <source>
        <strain evidence="11">ZZ-2019</strain>
        <tissue evidence="11">Adductor muscle</tissue>
    </source>
</reference>
<dbReference type="InterPro" id="IPR006121">
    <property type="entry name" value="HMA_dom"/>
</dbReference>
<dbReference type="SUPFAM" id="SSF55008">
    <property type="entry name" value="HMA, heavy metal-associated domain"/>
    <property type="match status" value="1"/>
</dbReference>
<accession>A0AA88Y484</accession>
<dbReference type="InterPro" id="IPR036163">
    <property type="entry name" value="HMA_dom_sf"/>
</dbReference>
<sequence>MEFAVSMTCNGCVNSVKKSLQGVEGVKSVQVNLDTDQVIVESSLPSSKVQSLIESTGKRAVLQGYGNNATQSLGAAVAQMEFGQRGIRGIIRLVQTNQSTCVVDGTVDGLPAGKHKLYVHECGDISAGCNSCGDVFGLTESKKEKPLGEIGNIEADRDGRSQFRLTNTDLKVWDIIGRSMVIHQGQDDTPKPYMPQIYNRLVCGIIARSAGLFQNTKKICACDGVTLWDERDKPVAGPGRKSKI</sequence>
<keyword evidence="7" id="KW-1015">Disulfide bond</keyword>
<comment type="subcellular location">
    <subcellularLocation>
        <location evidence="2">Cytoplasm</location>
    </subcellularLocation>
</comment>
<proteinExistence type="inferred from homology"/>
<dbReference type="FunFam" id="3.30.70.100:FF:000038">
    <property type="entry name" value="Superoxide dismutase 1 copper chaperone"/>
    <property type="match status" value="1"/>
</dbReference>
<comment type="cofactor">
    <cofactor evidence="1">
        <name>Cu(2+)</name>
        <dbReference type="ChEBI" id="CHEBI:29036"/>
    </cofactor>
</comment>
<gene>
    <name evidence="11" type="ORF">FSP39_020907</name>
</gene>
<evidence type="ECO:0000256" key="4">
    <source>
        <dbReference type="ARBA" id="ARBA00016103"/>
    </source>
</evidence>
<keyword evidence="6" id="KW-0479">Metal-binding</keyword>
<dbReference type="FunFam" id="2.60.40.200:FF:000006">
    <property type="entry name" value="Copper chaperone for superoxide dismutase"/>
    <property type="match status" value="1"/>
</dbReference>
<evidence type="ECO:0000256" key="2">
    <source>
        <dbReference type="ARBA" id="ARBA00004496"/>
    </source>
</evidence>
<dbReference type="EMBL" id="VSWD01000009">
    <property type="protein sequence ID" value="KAK3093845.1"/>
    <property type="molecule type" value="Genomic_DNA"/>
</dbReference>
<evidence type="ECO:0000256" key="8">
    <source>
        <dbReference type="ARBA" id="ARBA00025798"/>
    </source>
</evidence>
<dbReference type="SUPFAM" id="SSF49329">
    <property type="entry name" value="Cu,Zn superoxide dismutase-like"/>
    <property type="match status" value="1"/>
</dbReference>
<name>A0AA88Y484_PINIB</name>
<dbReference type="Proteomes" id="UP001186944">
    <property type="component" value="Unassembled WGS sequence"/>
</dbReference>
<evidence type="ECO:0000313" key="12">
    <source>
        <dbReference type="Proteomes" id="UP001186944"/>
    </source>
</evidence>
<feature type="domain" description="HMA" evidence="10">
    <location>
        <begin position="1"/>
        <end position="61"/>
    </location>
</feature>
<dbReference type="CDD" id="cd00371">
    <property type="entry name" value="HMA"/>
    <property type="match status" value="1"/>
</dbReference>
<protein>
    <recommendedName>
        <fullName evidence="4">Superoxide dismutase 1 copper chaperone</fullName>
    </recommendedName>
    <alternativeName>
        <fullName evidence="9">Superoxide dismutase copper chaperone</fullName>
    </alternativeName>
</protein>